<dbReference type="AlphaFoldDB" id="A0AAV4GGZ1"/>
<comment type="caution">
    <text evidence="2">The sequence shown here is derived from an EMBL/GenBank/DDBJ whole genome shotgun (WGS) entry which is preliminary data.</text>
</comment>
<gene>
    <name evidence="2" type="ORF">ElyMa_004136800</name>
</gene>
<proteinExistence type="predicted"/>
<evidence type="ECO:0000256" key="1">
    <source>
        <dbReference type="SAM" id="MobiDB-lite"/>
    </source>
</evidence>
<sequence length="239" mass="26485">MLFSLATDWLICKVTRDKHQGIQWTITSKFNVRDLDYADNLGLLSHRHQDISNRKENQTKDLCETANKIGLRGKEAEDGRRTGNLAEDNGDRPERKSLYIETVSITAADRPTWRALQLPQAPDGSERIEWVTLFLFIKMDSEDQGSAAPGAVLLLIIGEPFSEEHKEATLAEITKGACCSREKGESNISTEGLGERKRLRDREITPGPCFPQAASPGLAVIISFVSGSSHESSSPVFLM</sequence>
<evidence type="ECO:0000313" key="2">
    <source>
        <dbReference type="EMBL" id="GFR83916.1"/>
    </source>
</evidence>
<reference evidence="2 3" key="1">
    <citation type="journal article" date="2021" name="Elife">
        <title>Chloroplast acquisition without the gene transfer in kleptoplastic sea slugs, Plakobranchus ocellatus.</title>
        <authorList>
            <person name="Maeda T."/>
            <person name="Takahashi S."/>
            <person name="Yoshida T."/>
            <person name="Shimamura S."/>
            <person name="Takaki Y."/>
            <person name="Nagai Y."/>
            <person name="Toyoda A."/>
            <person name="Suzuki Y."/>
            <person name="Arimoto A."/>
            <person name="Ishii H."/>
            <person name="Satoh N."/>
            <person name="Nishiyama T."/>
            <person name="Hasebe M."/>
            <person name="Maruyama T."/>
            <person name="Minagawa J."/>
            <person name="Obokata J."/>
            <person name="Shigenobu S."/>
        </authorList>
    </citation>
    <scope>NUCLEOTIDE SEQUENCE [LARGE SCALE GENOMIC DNA]</scope>
</reference>
<evidence type="ECO:0000313" key="3">
    <source>
        <dbReference type="Proteomes" id="UP000762676"/>
    </source>
</evidence>
<dbReference type="GO" id="GO:0004519">
    <property type="term" value="F:endonuclease activity"/>
    <property type="evidence" value="ECO:0007669"/>
    <property type="project" value="UniProtKB-KW"/>
</dbReference>
<name>A0AAV4GGZ1_9GAST</name>
<keyword evidence="3" id="KW-1185">Reference proteome</keyword>
<organism evidence="2 3">
    <name type="scientific">Elysia marginata</name>
    <dbReference type="NCBI Taxonomy" id="1093978"/>
    <lineage>
        <taxon>Eukaryota</taxon>
        <taxon>Metazoa</taxon>
        <taxon>Spiralia</taxon>
        <taxon>Lophotrochozoa</taxon>
        <taxon>Mollusca</taxon>
        <taxon>Gastropoda</taxon>
        <taxon>Heterobranchia</taxon>
        <taxon>Euthyneura</taxon>
        <taxon>Panpulmonata</taxon>
        <taxon>Sacoglossa</taxon>
        <taxon>Placobranchoidea</taxon>
        <taxon>Plakobranchidae</taxon>
        <taxon>Elysia</taxon>
    </lineage>
</organism>
<keyword evidence="2" id="KW-0378">Hydrolase</keyword>
<dbReference type="Proteomes" id="UP000762676">
    <property type="component" value="Unassembled WGS sequence"/>
</dbReference>
<dbReference type="EMBL" id="BMAT01008389">
    <property type="protein sequence ID" value="GFR83916.1"/>
    <property type="molecule type" value="Genomic_DNA"/>
</dbReference>
<accession>A0AAV4GGZ1</accession>
<protein>
    <submittedName>
        <fullName evidence="2">Endonuclease-reverse transcriptase</fullName>
    </submittedName>
</protein>
<keyword evidence="2" id="KW-0540">Nuclease</keyword>
<keyword evidence="2" id="KW-0255">Endonuclease</keyword>
<feature type="region of interest" description="Disordered" evidence="1">
    <location>
        <begin position="73"/>
        <end position="93"/>
    </location>
</feature>